<feature type="chain" id="PRO_5011109547" description="Type 1 fimbrial protein" evidence="1">
    <location>
        <begin position="22"/>
        <end position="77"/>
    </location>
</feature>
<dbReference type="AlphaFoldDB" id="A0A217ED45"/>
<reference evidence="3" key="1">
    <citation type="submission" date="2017-06" db="EMBL/GenBank/DDBJ databases">
        <authorList>
            <person name="Varghese N."/>
            <person name="Submissions S."/>
        </authorList>
    </citation>
    <scope>NUCLEOTIDE SEQUENCE [LARGE SCALE GENOMIC DNA]</scope>
    <source>
        <strain evidence="3">ANC 5114</strain>
    </source>
</reference>
<gene>
    <name evidence="2" type="ORF">SAMN05444584_0139</name>
</gene>
<protein>
    <recommendedName>
        <fullName evidence="4">Type 1 fimbrial protein</fullName>
    </recommendedName>
</protein>
<sequence>MKKGFFSAILVLTLSPCVSYANQIDFKGNIVEYTCDMSSDKDQTKCALKISETETKSIEPLIAGSQSTTQILMLTYH</sequence>
<evidence type="ECO:0000313" key="2">
    <source>
        <dbReference type="EMBL" id="SNQ28227.1"/>
    </source>
</evidence>
<name>A0A217ED45_9GAMM</name>
<dbReference type="Proteomes" id="UP000243463">
    <property type="component" value="Unassembled WGS sequence"/>
</dbReference>
<organism evidence="2 3">
    <name type="scientific">Acinetobacter apis</name>
    <dbReference type="NCBI Taxonomy" id="1229165"/>
    <lineage>
        <taxon>Bacteria</taxon>
        <taxon>Pseudomonadati</taxon>
        <taxon>Pseudomonadota</taxon>
        <taxon>Gammaproteobacteria</taxon>
        <taxon>Moraxellales</taxon>
        <taxon>Moraxellaceae</taxon>
        <taxon>Acinetobacter</taxon>
    </lineage>
</organism>
<proteinExistence type="predicted"/>
<feature type="signal peptide" evidence="1">
    <location>
        <begin position="1"/>
        <end position="21"/>
    </location>
</feature>
<evidence type="ECO:0000313" key="3">
    <source>
        <dbReference type="Proteomes" id="UP000243463"/>
    </source>
</evidence>
<evidence type="ECO:0008006" key="4">
    <source>
        <dbReference type="Google" id="ProtNLM"/>
    </source>
</evidence>
<dbReference type="EMBL" id="FZLN01000001">
    <property type="protein sequence ID" value="SNQ28227.1"/>
    <property type="molecule type" value="Genomic_DNA"/>
</dbReference>
<accession>A0A217ED45</accession>
<evidence type="ECO:0000256" key="1">
    <source>
        <dbReference type="SAM" id="SignalP"/>
    </source>
</evidence>
<keyword evidence="3" id="KW-1185">Reference proteome</keyword>
<keyword evidence="1" id="KW-0732">Signal</keyword>